<accession>A0A9E8RTX8</accession>
<dbReference type="Proteomes" id="UP001164718">
    <property type="component" value="Chromosome"/>
</dbReference>
<organism evidence="1 2">
    <name type="scientific">Fervidibacillus albus</name>
    <dbReference type="NCBI Taxonomy" id="2980026"/>
    <lineage>
        <taxon>Bacteria</taxon>
        <taxon>Bacillati</taxon>
        <taxon>Bacillota</taxon>
        <taxon>Bacilli</taxon>
        <taxon>Bacillales</taxon>
        <taxon>Bacillaceae</taxon>
        <taxon>Fervidibacillus</taxon>
    </lineage>
</organism>
<dbReference type="KEGG" id="faf:OE104_08035"/>
<proteinExistence type="predicted"/>
<dbReference type="EMBL" id="CP106878">
    <property type="protein sequence ID" value="WAA08595.1"/>
    <property type="molecule type" value="Genomic_DNA"/>
</dbReference>
<gene>
    <name evidence="1" type="ORF">OE104_08035</name>
</gene>
<dbReference type="AlphaFoldDB" id="A0A9E8RTX8"/>
<keyword evidence="2" id="KW-1185">Reference proteome</keyword>
<reference evidence="1" key="1">
    <citation type="submission" date="2022-09" db="EMBL/GenBank/DDBJ databases">
        <title>Complete Genomes of Fervidibacillus albus and Fervidibacillus halotolerans isolated from tidal flat sediments.</title>
        <authorList>
            <person name="Kwon K.K."/>
            <person name="Yang S.-H."/>
            <person name="Park M.J."/>
            <person name="Oh H.-M."/>
        </authorList>
    </citation>
    <scope>NUCLEOTIDE SEQUENCE</scope>
    <source>
        <strain evidence="1">MEBiC13591</strain>
    </source>
</reference>
<protein>
    <submittedName>
        <fullName evidence="1">Uncharacterized protein</fullName>
    </submittedName>
</protein>
<evidence type="ECO:0000313" key="2">
    <source>
        <dbReference type="Proteomes" id="UP001164718"/>
    </source>
</evidence>
<name>A0A9E8RTX8_9BACI</name>
<dbReference type="RefSeq" id="WP_275416373.1">
    <property type="nucleotide sequence ID" value="NZ_CP106878.1"/>
</dbReference>
<evidence type="ECO:0000313" key="1">
    <source>
        <dbReference type="EMBL" id="WAA08595.1"/>
    </source>
</evidence>
<sequence length="58" mass="6322">MDPKENLLDAVAQMEGALAAALEAANSYGTPEQIESILRLIIKKEIILELLLDEAKTL</sequence>